<feature type="compositionally biased region" description="Basic and acidic residues" evidence="1">
    <location>
        <begin position="36"/>
        <end position="49"/>
    </location>
</feature>
<organism evidence="2 3">
    <name type="scientific">Lasiosphaeria miniovina</name>
    <dbReference type="NCBI Taxonomy" id="1954250"/>
    <lineage>
        <taxon>Eukaryota</taxon>
        <taxon>Fungi</taxon>
        <taxon>Dikarya</taxon>
        <taxon>Ascomycota</taxon>
        <taxon>Pezizomycotina</taxon>
        <taxon>Sordariomycetes</taxon>
        <taxon>Sordariomycetidae</taxon>
        <taxon>Sordariales</taxon>
        <taxon>Lasiosphaeriaceae</taxon>
        <taxon>Lasiosphaeria</taxon>
    </lineage>
</organism>
<dbReference type="GeneID" id="85323301"/>
<dbReference type="EMBL" id="JAUIRO010000005">
    <property type="protein sequence ID" value="KAK0712457.1"/>
    <property type="molecule type" value="Genomic_DNA"/>
</dbReference>
<feature type="region of interest" description="Disordered" evidence="1">
    <location>
        <begin position="31"/>
        <end position="67"/>
    </location>
</feature>
<evidence type="ECO:0000313" key="2">
    <source>
        <dbReference type="EMBL" id="KAK0712457.1"/>
    </source>
</evidence>
<name>A0AA40AAV0_9PEZI</name>
<dbReference type="RefSeq" id="XP_060293780.1">
    <property type="nucleotide sequence ID" value="XM_060440031.1"/>
</dbReference>
<keyword evidence="3" id="KW-1185">Reference proteome</keyword>
<dbReference type="Proteomes" id="UP001172101">
    <property type="component" value="Unassembled WGS sequence"/>
</dbReference>
<evidence type="ECO:0000313" key="3">
    <source>
        <dbReference type="Proteomes" id="UP001172101"/>
    </source>
</evidence>
<proteinExistence type="predicted"/>
<protein>
    <submittedName>
        <fullName evidence="2">Uncharacterized protein</fullName>
    </submittedName>
</protein>
<accession>A0AA40AAV0</accession>
<comment type="caution">
    <text evidence="2">The sequence shown here is derived from an EMBL/GenBank/DDBJ whole genome shotgun (WGS) entry which is preliminary data.</text>
</comment>
<dbReference type="AlphaFoldDB" id="A0AA40AAV0"/>
<reference evidence="2" key="1">
    <citation type="submission" date="2023-06" db="EMBL/GenBank/DDBJ databases">
        <title>Genome-scale phylogeny and comparative genomics of the fungal order Sordariales.</title>
        <authorList>
            <consortium name="Lawrence Berkeley National Laboratory"/>
            <person name="Hensen N."/>
            <person name="Bonometti L."/>
            <person name="Westerberg I."/>
            <person name="Brannstrom I.O."/>
            <person name="Guillou S."/>
            <person name="Cros-Aarteil S."/>
            <person name="Calhoun S."/>
            <person name="Haridas S."/>
            <person name="Kuo A."/>
            <person name="Mondo S."/>
            <person name="Pangilinan J."/>
            <person name="Riley R."/>
            <person name="LaButti K."/>
            <person name="Andreopoulos B."/>
            <person name="Lipzen A."/>
            <person name="Chen C."/>
            <person name="Yanf M."/>
            <person name="Daum C."/>
            <person name="Ng V."/>
            <person name="Clum A."/>
            <person name="Steindorff A."/>
            <person name="Ohm R."/>
            <person name="Martin F."/>
            <person name="Silar P."/>
            <person name="Natvig D."/>
            <person name="Lalanne C."/>
            <person name="Gautier V."/>
            <person name="Ament-velasquez S.L."/>
            <person name="Kruys A."/>
            <person name="Hutchinson M.I."/>
            <person name="Powell A.J."/>
            <person name="Barry K."/>
            <person name="Miller A.N."/>
            <person name="Grigoriev I.V."/>
            <person name="Debuchy R."/>
            <person name="Gladieux P."/>
            <person name="Thoren M.H."/>
            <person name="Johannesson H."/>
        </authorList>
    </citation>
    <scope>NUCLEOTIDE SEQUENCE</scope>
    <source>
        <strain evidence="2">SMH2392-1A</strain>
    </source>
</reference>
<feature type="region of interest" description="Disordered" evidence="1">
    <location>
        <begin position="227"/>
        <end position="257"/>
    </location>
</feature>
<sequence>MPCHAMLCQGSLGLWGDGAASPANHGALLRGPTDLDIGRPTDVERDRLGGVEGPPHRTSKTRGKGRKAWEWRAARRFAGAMLSGDAESWFRQGPHCGLPRPIGASRAFPAGPENQIALQLAHGLRVCVPCAQRPAAQMPRLLASTKCREYCNASPTTKHGPQHPSLRQPSGPVHGVFDGPPVAGFCTASGHAGPPGFLGPRLHGIGLGPRLHGIGLDSRFARRDRSTMSLATQPSPARDETKVRAPAKRAGSKTCDRGRIGRPEMYARKESWLALVGDKALECALARMLKLRPQA</sequence>
<gene>
    <name evidence="2" type="ORF">B0T26DRAFT_676916</name>
</gene>
<evidence type="ECO:0000256" key="1">
    <source>
        <dbReference type="SAM" id="MobiDB-lite"/>
    </source>
</evidence>
<feature type="compositionally biased region" description="Basic residues" evidence="1">
    <location>
        <begin position="57"/>
        <end position="66"/>
    </location>
</feature>